<proteinExistence type="predicted"/>
<comment type="caution">
    <text evidence="2">The sequence shown here is derived from an EMBL/GenBank/DDBJ whole genome shotgun (WGS) entry which is preliminary data.</text>
</comment>
<dbReference type="AlphaFoldDB" id="A0A7C3QSI7"/>
<name>A0A7C3QSI7_9BACT</name>
<dbReference type="EMBL" id="DTMM01000002">
    <property type="protein sequence ID" value="HFT92335.1"/>
    <property type="molecule type" value="Genomic_DNA"/>
</dbReference>
<keyword evidence="1" id="KW-0472">Membrane</keyword>
<evidence type="ECO:0000313" key="2">
    <source>
        <dbReference type="EMBL" id="HFT92335.1"/>
    </source>
</evidence>
<protein>
    <submittedName>
        <fullName evidence="2">Cytochrome bd-I oxidase subunit CydX</fullName>
    </submittedName>
</protein>
<keyword evidence="1" id="KW-0812">Transmembrane</keyword>
<sequence>MWYFTWFIGVTMAVLLAVMHALWLEVQEDEAVLREKSGTRIKGGNDR</sequence>
<organism evidence="2">
    <name type="scientific">Leptospirillum ferriphilum</name>
    <dbReference type="NCBI Taxonomy" id="178606"/>
    <lineage>
        <taxon>Bacteria</taxon>
        <taxon>Pseudomonadati</taxon>
        <taxon>Nitrospirota</taxon>
        <taxon>Nitrospiria</taxon>
        <taxon>Nitrospirales</taxon>
        <taxon>Nitrospiraceae</taxon>
        <taxon>Leptospirillum</taxon>
    </lineage>
</organism>
<reference evidence="2" key="1">
    <citation type="journal article" date="2020" name="mSystems">
        <title>Genome- and Community-Level Interaction Insights into Carbon Utilization and Element Cycling Functions of Hydrothermarchaeota in Hydrothermal Sediment.</title>
        <authorList>
            <person name="Zhou Z."/>
            <person name="Liu Y."/>
            <person name="Xu W."/>
            <person name="Pan J."/>
            <person name="Luo Z.H."/>
            <person name="Li M."/>
        </authorList>
    </citation>
    <scope>NUCLEOTIDE SEQUENCE [LARGE SCALE GENOMIC DNA]</scope>
    <source>
        <strain evidence="2">SpSt-902</strain>
    </source>
</reference>
<feature type="transmembrane region" description="Helical" evidence="1">
    <location>
        <begin position="6"/>
        <end position="26"/>
    </location>
</feature>
<keyword evidence="1" id="KW-1133">Transmembrane helix</keyword>
<dbReference type="NCBIfam" id="TIGR02106">
    <property type="entry name" value="cyd_oper_ybgT"/>
    <property type="match status" value="1"/>
</dbReference>
<accession>A0A7C3QSI7</accession>
<dbReference type="Pfam" id="PF08173">
    <property type="entry name" value="YbgT_YccB"/>
    <property type="match status" value="1"/>
</dbReference>
<dbReference type="InterPro" id="IPR012994">
    <property type="entry name" value="YbgT_YccB"/>
</dbReference>
<dbReference type="InterPro" id="IPR011724">
    <property type="entry name" value="Cyd_oper_YbgT"/>
</dbReference>
<gene>
    <name evidence="2" type="primary">cydX</name>
    <name evidence="2" type="ORF">ENX03_00050</name>
</gene>
<evidence type="ECO:0000256" key="1">
    <source>
        <dbReference type="SAM" id="Phobius"/>
    </source>
</evidence>